<organism evidence="2 3">
    <name type="scientific">Scleroderma citrinum Foug A</name>
    <dbReference type="NCBI Taxonomy" id="1036808"/>
    <lineage>
        <taxon>Eukaryota</taxon>
        <taxon>Fungi</taxon>
        <taxon>Dikarya</taxon>
        <taxon>Basidiomycota</taxon>
        <taxon>Agaricomycotina</taxon>
        <taxon>Agaricomycetes</taxon>
        <taxon>Agaricomycetidae</taxon>
        <taxon>Boletales</taxon>
        <taxon>Sclerodermatineae</taxon>
        <taxon>Sclerodermataceae</taxon>
        <taxon>Scleroderma</taxon>
    </lineage>
</organism>
<proteinExistence type="predicted"/>
<reference evidence="3" key="2">
    <citation type="submission" date="2015-01" db="EMBL/GenBank/DDBJ databases">
        <title>Evolutionary Origins and Diversification of the Mycorrhizal Mutualists.</title>
        <authorList>
            <consortium name="DOE Joint Genome Institute"/>
            <consortium name="Mycorrhizal Genomics Consortium"/>
            <person name="Kohler A."/>
            <person name="Kuo A."/>
            <person name="Nagy L.G."/>
            <person name="Floudas D."/>
            <person name="Copeland A."/>
            <person name="Barry K.W."/>
            <person name="Cichocki N."/>
            <person name="Veneault-Fourrey C."/>
            <person name="LaButti K."/>
            <person name="Lindquist E.A."/>
            <person name="Lipzen A."/>
            <person name="Lundell T."/>
            <person name="Morin E."/>
            <person name="Murat C."/>
            <person name="Riley R."/>
            <person name="Ohm R."/>
            <person name="Sun H."/>
            <person name="Tunlid A."/>
            <person name="Henrissat B."/>
            <person name="Grigoriev I.V."/>
            <person name="Hibbett D.S."/>
            <person name="Martin F."/>
        </authorList>
    </citation>
    <scope>NUCLEOTIDE SEQUENCE [LARGE SCALE GENOMIC DNA]</scope>
    <source>
        <strain evidence="3">Foug A</strain>
    </source>
</reference>
<sequence length="63" mass="6773">MGFRRISTTRLYDSDGASRKSPVGPGSNVGNTVLNGADSHLIHARGPFSGRQTQHDGGRHTRQ</sequence>
<reference evidence="2 3" key="1">
    <citation type="submission" date="2014-04" db="EMBL/GenBank/DDBJ databases">
        <authorList>
            <consortium name="DOE Joint Genome Institute"/>
            <person name="Kuo A."/>
            <person name="Kohler A."/>
            <person name="Nagy L.G."/>
            <person name="Floudas D."/>
            <person name="Copeland A."/>
            <person name="Barry K.W."/>
            <person name="Cichocki N."/>
            <person name="Veneault-Fourrey C."/>
            <person name="LaButti K."/>
            <person name="Lindquist E.A."/>
            <person name="Lipzen A."/>
            <person name="Lundell T."/>
            <person name="Morin E."/>
            <person name="Murat C."/>
            <person name="Sun H."/>
            <person name="Tunlid A."/>
            <person name="Henrissat B."/>
            <person name="Grigoriev I.V."/>
            <person name="Hibbett D.S."/>
            <person name="Martin F."/>
            <person name="Nordberg H.P."/>
            <person name="Cantor M.N."/>
            <person name="Hua S.X."/>
        </authorList>
    </citation>
    <scope>NUCLEOTIDE SEQUENCE [LARGE SCALE GENOMIC DNA]</scope>
    <source>
        <strain evidence="2 3">Foug A</strain>
    </source>
</reference>
<evidence type="ECO:0000256" key="1">
    <source>
        <dbReference type="SAM" id="MobiDB-lite"/>
    </source>
</evidence>
<feature type="region of interest" description="Disordered" evidence="1">
    <location>
        <begin position="1"/>
        <end position="63"/>
    </location>
</feature>
<evidence type="ECO:0000313" key="2">
    <source>
        <dbReference type="EMBL" id="KIM69819.1"/>
    </source>
</evidence>
<accession>A0A0C3ENP7</accession>
<dbReference type="HOGENOM" id="CLU_2887121_0_0_1"/>
<protein>
    <submittedName>
        <fullName evidence="2">Uncharacterized protein</fullName>
    </submittedName>
</protein>
<dbReference type="EMBL" id="KN822006">
    <property type="protein sequence ID" value="KIM69819.1"/>
    <property type="molecule type" value="Genomic_DNA"/>
</dbReference>
<keyword evidence="3" id="KW-1185">Reference proteome</keyword>
<gene>
    <name evidence="2" type="ORF">SCLCIDRAFT_1208366</name>
</gene>
<dbReference type="InParanoid" id="A0A0C3ENP7"/>
<feature type="compositionally biased region" description="Basic and acidic residues" evidence="1">
    <location>
        <begin position="53"/>
        <end position="63"/>
    </location>
</feature>
<evidence type="ECO:0000313" key="3">
    <source>
        <dbReference type="Proteomes" id="UP000053989"/>
    </source>
</evidence>
<feature type="compositionally biased region" description="Polar residues" evidence="1">
    <location>
        <begin position="1"/>
        <end position="11"/>
    </location>
</feature>
<dbReference type="AlphaFoldDB" id="A0A0C3ENP7"/>
<name>A0A0C3ENP7_9AGAM</name>
<dbReference type="Proteomes" id="UP000053989">
    <property type="component" value="Unassembled WGS sequence"/>
</dbReference>